<dbReference type="EMBL" id="LVVM01004331">
    <property type="protein sequence ID" value="OJA13180.1"/>
    <property type="molecule type" value="Genomic_DNA"/>
</dbReference>
<protein>
    <submittedName>
        <fullName evidence="1">Uncharacterized protein</fullName>
    </submittedName>
</protein>
<dbReference type="AlphaFoldDB" id="A0A1J8QN25"/>
<comment type="caution">
    <text evidence="1">The sequence shown here is derived from an EMBL/GenBank/DDBJ whole genome shotgun (WGS) entry which is preliminary data.</text>
</comment>
<accession>A0A1J8QN25</accession>
<evidence type="ECO:0000313" key="2">
    <source>
        <dbReference type="Proteomes" id="UP000183567"/>
    </source>
</evidence>
<evidence type="ECO:0000313" key="1">
    <source>
        <dbReference type="EMBL" id="OJA13180.1"/>
    </source>
</evidence>
<dbReference type="STRING" id="180088.A0A1J8QN25"/>
<proteinExistence type="predicted"/>
<sequence>NSASVHVIADFIPHILPNSLSELTLLALLLKLDSAMRAIRVPSQHNVELKYLIVTWTQVLVSLSPTSSPASTVNDFTVMVDGASVRGETIHFAMSPPKFNGRANGLRTLLVVFSCHKPGHQACITSLHLVLTRSFQNDLPKRVGYMYHCTLSAGCSVNLLYTQNGSSMTPPTRPVRLLELPRIPTRGATAAQYFSCHLIGKSDLIKVYSHNVSLHFYTNQSTGMMFFASVII</sequence>
<keyword evidence="2" id="KW-1185">Reference proteome</keyword>
<gene>
    <name evidence="1" type="ORF">AZE42_09503</name>
</gene>
<reference evidence="1 2" key="1">
    <citation type="submission" date="2016-03" db="EMBL/GenBank/DDBJ databases">
        <title>Comparative genomics of the ectomycorrhizal sister species Rhizopogon vinicolor and Rhizopogon vesiculosus (Basidiomycota: Boletales) reveals a divergence of the mating type B locus.</title>
        <authorList>
            <person name="Mujic A.B."/>
            <person name="Kuo A."/>
            <person name="Tritt A."/>
            <person name="Lipzen A."/>
            <person name="Chen C."/>
            <person name="Johnson J."/>
            <person name="Sharma A."/>
            <person name="Barry K."/>
            <person name="Grigoriev I.V."/>
            <person name="Spatafora J.W."/>
        </authorList>
    </citation>
    <scope>NUCLEOTIDE SEQUENCE [LARGE SCALE GENOMIC DNA]</scope>
    <source>
        <strain evidence="1 2">AM-OR11-056</strain>
    </source>
</reference>
<organism evidence="1 2">
    <name type="scientific">Rhizopogon vesiculosus</name>
    <dbReference type="NCBI Taxonomy" id="180088"/>
    <lineage>
        <taxon>Eukaryota</taxon>
        <taxon>Fungi</taxon>
        <taxon>Dikarya</taxon>
        <taxon>Basidiomycota</taxon>
        <taxon>Agaricomycotina</taxon>
        <taxon>Agaricomycetes</taxon>
        <taxon>Agaricomycetidae</taxon>
        <taxon>Boletales</taxon>
        <taxon>Suillineae</taxon>
        <taxon>Rhizopogonaceae</taxon>
        <taxon>Rhizopogon</taxon>
    </lineage>
</organism>
<feature type="non-terminal residue" evidence="1">
    <location>
        <position position="1"/>
    </location>
</feature>
<name>A0A1J8QN25_9AGAM</name>
<dbReference type="Proteomes" id="UP000183567">
    <property type="component" value="Unassembled WGS sequence"/>
</dbReference>
<dbReference type="OrthoDB" id="406864at2759"/>